<sequence>MTFRQHMRQLAVNALAEFPDAAESGLYTVTFRIDSVDQDPRFPCLALGYNTEAEVARLLAEPNPPEPWEARWNYAYFPPSGLEGVRVIGHDEEHDPHGAALHRQEAAANGLWYEDDAPQHLQDERAELLDAEFHQLCVEVARQLHADGDLVRALGRPVPVILYDMFDPEAMFALTRAANPPELAADFLSGQEADEQAAEEPAPEPGV</sequence>
<dbReference type="RefSeq" id="WP_209213972.1">
    <property type="nucleotide sequence ID" value="NZ_JAFFZM010000023.1"/>
</dbReference>
<evidence type="ECO:0008006" key="4">
    <source>
        <dbReference type="Google" id="ProtNLM"/>
    </source>
</evidence>
<dbReference type="EMBL" id="JAFFZM010000023">
    <property type="protein sequence ID" value="MBO8202432.1"/>
    <property type="molecule type" value="Genomic_DNA"/>
</dbReference>
<proteinExistence type="predicted"/>
<gene>
    <name evidence="2" type="ORF">JW613_29720</name>
</gene>
<comment type="caution">
    <text evidence="2">The sequence shown here is derived from an EMBL/GenBank/DDBJ whole genome shotgun (WGS) entry which is preliminary data.</text>
</comment>
<name>A0ABS3Y5L6_9ACTN</name>
<evidence type="ECO:0000313" key="2">
    <source>
        <dbReference type="EMBL" id="MBO8202432.1"/>
    </source>
</evidence>
<feature type="region of interest" description="Disordered" evidence="1">
    <location>
        <begin position="184"/>
        <end position="207"/>
    </location>
</feature>
<accession>A0ABS3Y5L6</accession>
<reference evidence="2 3" key="1">
    <citation type="submission" date="2021-02" db="EMBL/GenBank/DDBJ databases">
        <title>Streptomyces spirodelae sp. nov., isolated from duckweed.</title>
        <authorList>
            <person name="Saimee Y."/>
            <person name="Duangmal K."/>
        </authorList>
    </citation>
    <scope>NUCLEOTIDE SEQUENCE [LARGE SCALE GENOMIC DNA]</scope>
    <source>
        <strain evidence="2 3">DSM 42105</strain>
    </source>
</reference>
<dbReference type="Proteomes" id="UP000721954">
    <property type="component" value="Unassembled WGS sequence"/>
</dbReference>
<keyword evidence="3" id="KW-1185">Reference proteome</keyword>
<evidence type="ECO:0000313" key="3">
    <source>
        <dbReference type="Proteomes" id="UP000721954"/>
    </source>
</evidence>
<organism evidence="2 3">
    <name type="scientific">Streptomyces smyrnaeus</name>
    <dbReference type="NCBI Taxonomy" id="1387713"/>
    <lineage>
        <taxon>Bacteria</taxon>
        <taxon>Bacillati</taxon>
        <taxon>Actinomycetota</taxon>
        <taxon>Actinomycetes</taxon>
        <taxon>Kitasatosporales</taxon>
        <taxon>Streptomycetaceae</taxon>
        <taxon>Streptomyces</taxon>
    </lineage>
</organism>
<dbReference type="GeneID" id="96262796"/>
<feature type="compositionally biased region" description="Acidic residues" evidence="1">
    <location>
        <begin position="192"/>
        <end position="207"/>
    </location>
</feature>
<protein>
    <recommendedName>
        <fullName evidence="4">DUF4303 domain-containing protein</fullName>
    </recommendedName>
</protein>
<evidence type="ECO:0000256" key="1">
    <source>
        <dbReference type="SAM" id="MobiDB-lite"/>
    </source>
</evidence>